<name>A0A1B9FTP8_9TREE</name>
<reference evidence="1" key="1">
    <citation type="submission" date="2013-07" db="EMBL/GenBank/DDBJ databases">
        <title>The Genome Sequence of Cryptococcus bestiolae CBS10118.</title>
        <authorList>
            <consortium name="The Broad Institute Genome Sequencing Platform"/>
            <person name="Cuomo C."/>
            <person name="Litvintseva A."/>
            <person name="Chen Y."/>
            <person name="Heitman J."/>
            <person name="Sun S."/>
            <person name="Springer D."/>
            <person name="Dromer F."/>
            <person name="Young S.K."/>
            <person name="Zeng Q."/>
            <person name="Gargeya S."/>
            <person name="Fitzgerald M."/>
            <person name="Abouelleil A."/>
            <person name="Alvarado L."/>
            <person name="Berlin A.M."/>
            <person name="Chapman S.B."/>
            <person name="Dewar J."/>
            <person name="Goldberg J."/>
            <person name="Griggs A."/>
            <person name="Gujja S."/>
            <person name="Hansen M."/>
            <person name="Howarth C."/>
            <person name="Imamovic A."/>
            <person name="Larimer J."/>
            <person name="McCowan C."/>
            <person name="Murphy C."/>
            <person name="Pearson M."/>
            <person name="Priest M."/>
            <person name="Roberts A."/>
            <person name="Saif S."/>
            <person name="Shea T."/>
            <person name="Sykes S."/>
            <person name="Wortman J."/>
            <person name="Nusbaum C."/>
            <person name="Birren B."/>
        </authorList>
    </citation>
    <scope>NUCLEOTIDE SEQUENCE [LARGE SCALE GENOMIC DNA]</scope>
    <source>
        <strain evidence="1">CBS 10118</strain>
    </source>
</reference>
<dbReference type="GeneID" id="30212187"/>
<accession>A0A1B9FTP8</accession>
<sequence>MIACMQVAEYCGTPTLGSRADRAYKSLAEIIEPSIHGMVRSEINKCSVAWEEAGKDPSQGLAKLRDQIPGVSVNYDFEATPAGYYMKLGDESVGSFREVDSKTVMDCFYHARD</sequence>
<proteinExistence type="predicted"/>
<dbReference type="Proteomes" id="UP000092730">
    <property type="component" value="Chromosome 8"/>
</dbReference>
<dbReference type="AlphaFoldDB" id="A0A1B9FTP8"/>
<organism evidence="1">
    <name type="scientific">Kwoniella bestiolae CBS 10118</name>
    <dbReference type="NCBI Taxonomy" id="1296100"/>
    <lineage>
        <taxon>Eukaryota</taxon>
        <taxon>Fungi</taxon>
        <taxon>Dikarya</taxon>
        <taxon>Basidiomycota</taxon>
        <taxon>Agaricomycotina</taxon>
        <taxon>Tremellomycetes</taxon>
        <taxon>Tremellales</taxon>
        <taxon>Cryptococcaceae</taxon>
        <taxon>Kwoniella</taxon>
    </lineage>
</organism>
<evidence type="ECO:0000313" key="1">
    <source>
        <dbReference type="EMBL" id="OCF22146.1"/>
    </source>
</evidence>
<dbReference type="EMBL" id="CP144548">
    <property type="protein sequence ID" value="WVW86601.1"/>
    <property type="molecule type" value="Genomic_DNA"/>
</dbReference>
<evidence type="ECO:0000313" key="2">
    <source>
        <dbReference type="EMBL" id="WVW86601.1"/>
    </source>
</evidence>
<dbReference type="RefSeq" id="XP_019043216.1">
    <property type="nucleotide sequence ID" value="XM_019194380.1"/>
</dbReference>
<evidence type="ECO:0000313" key="3">
    <source>
        <dbReference type="Proteomes" id="UP000092730"/>
    </source>
</evidence>
<dbReference type="KEGG" id="kbi:30212187"/>
<keyword evidence="3" id="KW-1185">Reference proteome</keyword>
<dbReference type="EMBL" id="KI894025">
    <property type="protein sequence ID" value="OCF22146.1"/>
    <property type="molecule type" value="Genomic_DNA"/>
</dbReference>
<reference evidence="1" key="3">
    <citation type="submission" date="2014-01" db="EMBL/GenBank/DDBJ databases">
        <title>Evolution of pathogenesis and genome organization in the Tremellales.</title>
        <authorList>
            <person name="Cuomo C."/>
            <person name="Litvintseva A."/>
            <person name="Heitman J."/>
            <person name="Chen Y."/>
            <person name="Sun S."/>
            <person name="Springer D."/>
            <person name="Dromer F."/>
            <person name="Young S."/>
            <person name="Zeng Q."/>
            <person name="Chapman S."/>
            <person name="Gujja S."/>
            <person name="Saif S."/>
            <person name="Birren B."/>
        </authorList>
    </citation>
    <scope>NUCLEOTIDE SEQUENCE</scope>
    <source>
        <strain evidence="1">CBS 10118</strain>
    </source>
</reference>
<dbReference type="VEuPathDB" id="FungiDB:I302_07788"/>
<reference evidence="2" key="4">
    <citation type="submission" date="2024-02" db="EMBL/GenBank/DDBJ databases">
        <title>Comparative genomics of Cryptococcus and Kwoniella reveals pathogenesis evolution and contrasting modes of karyotype evolution via chromosome fusion or intercentromeric recombination.</title>
        <authorList>
            <person name="Coelho M.A."/>
            <person name="David-Palma M."/>
            <person name="Shea T."/>
            <person name="Bowers K."/>
            <person name="McGinley-Smith S."/>
            <person name="Mohammad A.W."/>
            <person name="Gnirke A."/>
            <person name="Yurkov A.M."/>
            <person name="Nowrousian M."/>
            <person name="Sun S."/>
            <person name="Cuomo C.A."/>
            <person name="Heitman J."/>
        </authorList>
    </citation>
    <scope>NUCLEOTIDE SEQUENCE</scope>
    <source>
        <strain evidence="2">CBS 10118</strain>
    </source>
</reference>
<protein>
    <submittedName>
        <fullName evidence="1">Uncharacterized protein</fullName>
    </submittedName>
</protein>
<reference evidence="2" key="2">
    <citation type="submission" date="2013-07" db="EMBL/GenBank/DDBJ databases">
        <authorList>
            <consortium name="The Broad Institute Genome Sequencing Platform"/>
            <person name="Cuomo C."/>
            <person name="Litvintseva A."/>
            <person name="Chen Y."/>
            <person name="Heitman J."/>
            <person name="Sun S."/>
            <person name="Springer D."/>
            <person name="Dromer F."/>
            <person name="Young S.K."/>
            <person name="Zeng Q."/>
            <person name="Gargeya S."/>
            <person name="Fitzgerald M."/>
            <person name="Abouelleil A."/>
            <person name="Alvarado L."/>
            <person name="Berlin A.M."/>
            <person name="Chapman S.B."/>
            <person name="Dewar J."/>
            <person name="Goldberg J."/>
            <person name="Griggs A."/>
            <person name="Gujja S."/>
            <person name="Hansen M."/>
            <person name="Howarth C."/>
            <person name="Imamovic A."/>
            <person name="Larimer J."/>
            <person name="McCowan C."/>
            <person name="Murphy C."/>
            <person name="Pearson M."/>
            <person name="Priest M."/>
            <person name="Roberts A."/>
            <person name="Saif S."/>
            <person name="Shea T."/>
            <person name="Sykes S."/>
            <person name="Wortman J."/>
            <person name="Nusbaum C."/>
            <person name="Birren B."/>
        </authorList>
    </citation>
    <scope>NUCLEOTIDE SEQUENCE</scope>
    <source>
        <strain evidence="2">CBS 10118</strain>
    </source>
</reference>
<gene>
    <name evidence="1" type="ORF">I302_07788</name>
    <name evidence="2" type="ORF">I302_108651</name>
</gene>